<organism evidence="1 2">
    <name type="scientific">Streptomyces marokkonensis</name>
    <dbReference type="NCBI Taxonomy" id="324855"/>
    <lineage>
        <taxon>Bacteria</taxon>
        <taxon>Bacillati</taxon>
        <taxon>Actinomycetota</taxon>
        <taxon>Actinomycetes</taxon>
        <taxon>Kitasatosporales</taxon>
        <taxon>Streptomycetaceae</taxon>
        <taxon>Streptomyces</taxon>
    </lineage>
</organism>
<dbReference type="EMBL" id="BAABCQ010000028">
    <property type="protein sequence ID" value="GAA3968795.1"/>
    <property type="molecule type" value="Genomic_DNA"/>
</dbReference>
<keyword evidence="2" id="KW-1185">Reference proteome</keyword>
<evidence type="ECO:0000313" key="1">
    <source>
        <dbReference type="EMBL" id="GAA3968795.1"/>
    </source>
</evidence>
<proteinExistence type="predicted"/>
<dbReference type="RefSeq" id="WP_345591126.1">
    <property type="nucleotide sequence ID" value="NZ_BAABCQ010000028.1"/>
</dbReference>
<protein>
    <submittedName>
        <fullName evidence="1">Uncharacterized protein</fullName>
    </submittedName>
</protein>
<name>A0ABP7PP71_9ACTN</name>
<accession>A0ABP7PP71</accession>
<evidence type="ECO:0000313" key="2">
    <source>
        <dbReference type="Proteomes" id="UP001500034"/>
    </source>
</evidence>
<gene>
    <name evidence="1" type="ORF">GCM10022384_20130</name>
</gene>
<reference evidence="2" key="1">
    <citation type="journal article" date="2019" name="Int. J. Syst. Evol. Microbiol.">
        <title>The Global Catalogue of Microorganisms (GCM) 10K type strain sequencing project: providing services to taxonomists for standard genome sequencing and annotation.</title>
        <authorList>
            <consortium name="The Broad Institute Genomics Platform"/>
            <consortium name="The Broad Institute Genome Sequencing Center for Infectious Disease"/>
            <person name="Wu L."/>
            <person name="Ma J."/>
        </authorList>
    </citation>
    <scope>NUCLEOTIDE SEQUENCE [LARGE SCALE GENOMIC DNA]</scope>
    <source>
        <strain evidence="2">JCM 17027</strain>
    </source>
</reference>
<sequence length="196" mass="21513">MSGTELLTEEEILRIREGVAAAVLDAPDGLVESLEHDPEGYLRLVAASRVGAEETSRLLREAVQGARVAGQSWDTVGGVLGVSRQAAQQRFAERGRPGPDASGPAERRVLTPLTAFNEMQALAEAGADGWHMVDYGPFFHVVEKSGRPWEHRRVSFAIGARHRRMEERGWTQVGSGAFPWRYYKRPVGRAQGAHGE</sequence>
<dbReference type="Proteomes" id="UP001500034">
    <property type="component" value="Unassembled WGS sequence"/>
</dbReference>
<comment type="caution">
    <text evidence="1">The sequence shown here is derived from an EMBL/GenBank/DDBJ whole genome shotgun (WGS) entry which is preliminary data.</text>
</comment>